<dbReference type="SUPFAM" id="SSF52540">
    <property type="entry name" value="P-loop containing nucleoside triphosphate hydrolases"/>
    <property type="match status" value="1"/>
</dbReference>
<dbReference type="GO" id="GO:0016887">
    <property type="term" value="F:ATP hydrolysis activity"/>
    <property type="evidence" value="ECO:0007669"/>
    <property type="project" value="TreeGrafter"/>
</dbReference>
<name>A0A554X982_9BURK</name>
<organism evidence="6 7">
    <name type="scientific">Tepidimonas taiwanensis</name>
    <dbReference type="NCBI Taxonomy" id="307486"/>
    <lineage>
        <taxon>Bacteria</taxon>
        <taxon>Pseudomonadati</taxon>
        <taxon>Pseudomonadota</taxon>
        <taxon>Betaproteobacteria</taxon>
        <taxon>Burkholderiales</taxon>
        <taxon>Tepidimonas</taxon>
    </lineage>
</organism>
<evidence type="ECO:0000313" key="6">
    <source>
        <dbReference type="EMBL" id="TSE32392.1"/>
    </source>
</evidence>
<dbReference type="PANTHER" id="PTHR30258">
    <property type="entry name" value="TYPE II SECRETION SYSTEM PROTEIN GSPE-RELATED"/>
    <property type="match status" value="1"/>
</dbReference>
<reference evidence="6 7" key="1">
    <citation type="submission" date="2019-07" db="EMBL/GenBank/DDBJ databases">
        <title>Tepidimonas taiwanensis I1-1 draft genome.</title>
        <authorList>
            <person name="Da Costa M.S."/>
            <person name="Froufe H.J.C."/>
            <person name="Egas C."/>
            <person name="Albuquerque L."/>
        </authorList>
    </citation>
    <scope>NUCLEOTIDE SEQUENCE [LARGE SCALE GENOMIC DNA]</scope>
    <source>
        <strain evidence="6 7">I1-1</strain>
    </source>
</reference>
<feature type="compositionally biased region" description="Polar residues" evidence="4">
    <location>
        <begin position="1"/>
        <end position="14"/>
    </location>
</feature>
<comment type="similarity">
    <text evidence="1">Belongs to the GSP E family.</text>
</comment>
<evidence type="ECO:0000256" key="4">
    <source>
        <dbReference type="SAM" id="MobiDB-lite"/>
    </source>
</evidence>
<dbReference type="Pfam" id="PF00437">
    <property type="entry name" value="T2SSE"/>
    <property type="match status" value="1"/>
</dbReference>
<gene>
    <name evidence="6" type="primary">epsE_2</name>
    <name evidence="6" type="ORF">Ttaiw_01166</name>
</gene>
<evidence type="ECO:0000313" key="7">
    <source>
        <dbReference type="Proteomes" id="UP000317763"/>
    </source>
</evidence>
<dbReference type="GO" id="GO:0005886">
    <property type="term" value="C:plasma membrane"/>
    <property type="evidence" value="ECO:0007669"/>
    <property type="project" value="TreeGrafter"/>
</dbReference>
<evidence type="ECO:0000256" key="1">
    <source>
        <dbReference type="ARBA" id="ARBA00006611"/>
    </source>
</evidence>
<dbReference type="STRING" id="307486.GCA_000807215_01985"/>
<protein>
    <submittedName>
        <fullName evidence="6">Type II secretion system protein E</fullName>
    </submittedName>
</protein>
<feature type="region of interest" description="Disordered" evidence="4">
    <location>
        <begin position="1"/>
        <end position="20"/>
    </location>
</feature>
<dbReference type="InterPro" id="IPR037257">
    <property type="entry name" value="T2SS_E_N_sf"/>
</dbReference>
<dbReference type="InterPro" id="IPR007831">
    <property type="entry name" value="T2SS_GspE_N"/>
</dbReference>
<dbReference type="Pfam" id="PF05157">
    <property type="entry name" value="MshEN"/>
    <property type="match status" value="1"/>
</dbReference>
<dbReference type="InterPro" id="IPR003593">
    <property type="entry name" value="AAA+_ATPase"/>
</dbReference>
<evidence type="ECO:0000256" key="2">
    <source>
        <dbReference type="ARBA" id="ARBA00022741"/>
    </source>
</evidence>
<dbReference type="Proteomes" id="UP000317763">
    <property type="component" value="Unassembled WGS sequence"/>
</dbReference>
<accession>A0A554X982</accession>
<keyword evidence="2" id="KW-0547">Nucleotide-binding</keyword>
<evidence type="ECO:0000256" key="3">
    <source>
        <dbReference type="ARBA" id="ARBA00022840"/>
    </source>
</evidence>
<dbReference type="Gene3D" id="3.30.450.90">
    <property type="match status" value="1"/>
</dbReference>
<sequence length="806" mass="88422">MQETNSPQFTLPNRTTDDTYPVGASGVMAAIEGWNARSLSGELVDFRPESGNLKLLVAGQPRAISLRFNQIKRLRVFPTESTRESPSGFPDASATGAFAVQLRDGSAYAGLCHAYRRTDKGLWIFPKRTSEDDPERVFIPKSGIVSYQMRTGGGDTIEEGEFGDSLLNPERDAAASVVGVESAVVENLEQLKAALQRQATLQPVPIGEALLGLGKITPAQLDEALARQKTQPKKPLGQTLVEMGLVQPADLQVALARKMGYPFVDVQRYPIDADALRLVPSALALRLRVLPIALLGGGAIVVAMADPLQFKVIDELEFTAQRKVVPVVGLAQDLQRRILEAYRTFGLLDEAAAAGIPGADAGAGQPAEAWQLAAELSDDGEADVADEQLLEQSDNTLVRLVNSIIVEAFHQRASDIHIEPYPGKEKVVVRFRVDGELRPYLELPAVYRNSLVARIKVMCNLDISERRKPQDGKINFRRFGGLPIELRVATIPTVEGLEDVVMRILNSSEPLPLGALQLSTRNLADIERIIERPYGLFLCVGPTGSGKTTTLHAALQRLNTPNRKVWTAEDPVEITQRGLRQIQVNPKIGWTFAQALRALLRADPDVIMVGEIRDAETAEMAIEASLTGHFVMSTLHTNTAAETIVRLRDLGVDPFSFADSLQGILAQRLARRLCHACVRFEPVDAQRLQELIQDYQAPLPDDHPLRDAAVLEREWRQRFSRDGQLMIGHAPGCAECAQTGFRGRIAMHELLVGSDAVRYLVQTRARPAEIQAQALREGMRTLRQDGIEKVLMGLTTLAEVRAASNL</sequence>
<comment type="caution">
    <text evidence="6">The sequence shown here is derived from an EMBL/GenBank/DDBJ whole genome shotgun (WGS) entry which is preliminary data.</text>
</comment>
<evidence type="ECO:0000259" key="5">
    <source>
        <dbReference type="PROSITE" id="PS00662"/>
    </source>
</evidence>
<keyword evidence="3" id="KW-0067">ATP-binding</keyword>
<proteinExistence type="inferred from homology"/>
<dbReference type="PROSITE" id="PS00662">
    <property type="entry name" value="T2SP_E"/>
    <property type="match status" value="1"/>
</dbReference>
<dbReference type="RefSeq" id="WP_224441041.1">
    <property type="nucleotide sequence ID" value="NZ_CP083911.1"/>
</dbReference>
<dbReference type="PANTHER" id="PTHR30258:SF1">
    <property type="entry name" value="PROTEIN TRANSPORT PROTEIN HOFB HOMOLOG"/>
    <property type="match status" value="1"/>
</dbReference>
<dbReference type="SUPFAM" id="SSF160246">
    <property type="entry name" value="EspE N-terminal domain-like"/>
    <property type="match status" value="1"/>
</dbReference>
<dbReference type="EMBL" id="VJOM01000010">
    <property type="protein sequence ID" value="TSE32392.1"/>
    <property type="molecule type" value="Genomic_DNA"/>
</dbReference>
<dbReference type="AlphaFoldDB" id="A0A554X982"/>
<feature type="domain" description="Bacterial type II secretion system protein E" evidence="5">
    <location>
        <begin position="600"/>
        <end position="614"/>
    </location>
</feature>
<dbReference type="GO" id="GO:0005524">
    <property type="term" value="F:ATP binding"/>
    <property type="evidence" value="ECO:0007669"/>
    <property type="project" value="UniProtKB-KW"/>
</dbReference>
<dbReference type="Gene3D" id="3.40.50.300">
    <property type="entry name" value="P-loop containing nucleotide triphosphate hydrolases"/>
    <property type="match status" value="1"/>
</dbReference>
<dbReference type="SMART" id="SM00382">
    <property type="entry name" value="AAA"/>
    <property type="match status" value="1"/>
</dbReference>
<keyword evidence="7" id="KW-1185">Reference proteome</keyword>
<dbReference type="InterPro" id="IPR001482">
    <property type="entry name" value="T2SS/T4SS_dom"/>
</dbReference>
<dbReference type="Gene3D" id="3.30.300.160">
    <property type="entry name" value="Type II secretion system, protein E, N-terminal domain"/>
    <property type="match status" value="1"/>
</dbReference>
<dbReference type="InterPro" id="IPR027417">
    <property type="entry name" value="P-loop_NTPase"/>
</dbReference>
<dbReference type="CDD" id="cd01129">
    <property type="entry name" value="PulE-GspE-like"/>
    <property type="match status" value="1"/>
</dbReference>